<keyword evidence="5 10" id="KW-0812">Transmembrane</keyword>
<keyword evidence="4 10" id="KW-1134">Transmembrane beta strand</keyword>
<keyword evidence="16" id="KW-1185">Reference proteome</keyword>
<dbReference type="Pfam" id="PF07715">
    <property type="entry name" value="Plug"/>
    <property type="match status" value="1"/>
</dbReference>
<dbReference type="SUPFAM" id="SSF56935">
    <property type="entry name" value="Porins"/>
    <property type="match status" value="1"/>
</dbReference>
<dbReference type="InterPro" id="IPR012910">
    <property type="entry name" value="Plug_dom"/>
</dbReference>
<reference evidence="15 16" key="1">
    <citation type="submission" date="2019-08" db="EMBL/GenBank/DDBJ databases">
        <authorList>
            <person name="Wang G."/>
            <person name="Xu Z."/>
        </authorList>
    </citation>
    <scope>NUCLEOTIDE SEQUENCE [LARGE SCALE GENOMIC DNA]</scope>
    <source>
        <strain evidence="15 16">ZX</strain>
    </source>
</reference>
<evidence type="ECO:0000313" key="16">
    <source>
        <dbReference type="Proteomes" id="UP000322077"/>
    </source>
</evidence>
<evidence type="ECO:0000313" key="15">
    <source>
        <dbReference type="EMBL" id="TZG24995.1"/>
    </source>
</evidence>
<comment type="similarity">
    <text evidence="2 10 11">Belongs to the TonB-dependent receptor family.</text>
</comment>
<evidence type="ECO:0000256" key="6">
    <source>
        <dbReference type="ARBA" id="ARBA00023077"/>
    </source>
</evidence>
<evidence type="ECO:0000256" key="5">
    <source>
        <dbReference type="ARBA" id="ARBA00022692"/>
    </source>
</evidence>
<keyword evidence="7 10" id="KW-0472">Membrane</keyword>
<dbReference type="InterPro" id="IPR037066">
    <property type="entry name" value="Plug_dom_sf"/>
</dbReference>
<dbReference type="Gene3D" id="2.40.170.20">
    <property type="entry name" value="TonB-dependent receptor, beta-barrel domain"/>
    <property type="match status" value="1"/>
</dbReference>
<dbReference type="InterPro" id="IPR036942">
    <property type="entry name" value="Beta-barrel_TonB_sf"/>
</dbReference>
<comment type="caution">
    <text evidence="15">The sequence shown here is derived from an EMBL/GenBank/DDBJ whole genome shotgun (WGS) entry which is preliminary data.</text>
</comment>
<dbReference type="RefSeq" id="WP_149523536.1">
    <property type="nucleotide sequence ID" value="NZ_VTOU01000004.1"/>
</dbReference>
<organism evidence="15 16">
    <name type="scientific">Sphingomonas montanisoli</name>
    <dbReference type="NCBI Taxonomy" id="2606412"/>
    <lineage>
        <taxon>Bacteria</taxon>
        <taxon>Pseudomonadati</taxon>
        <taxon>Pseudomonadota</taxon>
        <taxon>Alphaproteobacteria</taxon>
        <taxon>Sphingomonadales</taxon>
        <taxon>Sphingomonadaceae</taxon>
        <taxon>Sphingomonas</taxon>
    </lineage>
</organism>
<feature type="signal peptide" evidence="12">
    <location>
        <begin position="1"/>
        <end position="21"/>
    </location>
</feature>
<evidence type="ECO:0000256" key="8">
    <source>
        <dbReference type="ARBA" id="ARBA00023170"/>
    </source>
</evidence>
<dbReference type="CDD" id="cd01347">
    <property type="entry name" value="ligand_gated_channel"/>
    <property type="match status" value="1"/>
</dbReference>
<keyword evidence="9 10" id="KW-0998">Cell outer membrane</keyword>
<dbReference type="InterPro" id="IPR039426">
    <property type="entry name" value="TonB-dep_rcpt-like"/>
</dbReference>
<feature type="chain" id="PRO_5023017831" evidence="12">
    <location>
        <begin position="22"/>
        <end position="721"/>
    </location>
</feature>
<dbReference type="GO" id="GO:0009279">
    <property type="term" value="C:cell outer membrane"/>
    <property type="evidence" value="ECO:0007669"/>
    <property type="project" value="UniProtKB-SubCell"/>
</dbReference>
<sequence length="721" mass="77482">MKTSLALLAGCAGLVAAPLWAQEASDDIIVTAQQAQKQVVSDGNLGVLGNKSALETPFNVTTYTAQLVLDQQAETIGDVLKNEPSVRTAQGFGNQAELFVIRGFALSGDDVAMDGLFGITPRQLVSPELYESIQVLNGANAFLFGAAPSGTGTGGGINLIPKRAEKTLFRATASYGADSIFGGNFDAGTRFGEEDSFGIRVNGVYRRGDTAIDNDKRRVGVLGASFDFRRGPGRFFFDFGYENQQAFQPRPQVRLLNTGVAVPRVPDANNNYGQPWSFTKLRDIYALARVEVDVVDNVMVYAAAGIRDGREDGEYSTVTVTNATTGAGTGARLFVPRKDNNQSGQAGIRGKVSFAGMSHEFNAGGSINLQSNRNSFRSGTFPAAVRPCSTATTVFCTNLYTPVYVAKPADAPTTTGGSLTDLPRVSKNAFSSLFLSDTIGFADDRVLLTVGARRQHLNVEAYDRATFRRTSNYTKTVTTPVVGLVVRPTERISIYANRVEALAQGPTAPVTAANVAPGTIFPPFRSKQYEVGGKVAIRGLTATLALFQTKQPSALSQTNPANPGTVLFSVDGEQRNRGIEFSFNGEPTDWLRLIGGGTIVDAKLRKTANGTNDGNDAVGVPGYQLNVGFEVVPPFLKAATFTGRVVRTGKQYVDPTNLQRLDSWTRFDVGMRYVVVADGHPVTLRLSAENIDNRRYWYSAFGSNLVQGQPRTVKASATFEY</sequence>
<evidence type="ECO:0000256" key="3">
    <source>
        <dbReference type="ARBA" id="ARBA00022448"/>
    </source>
</evidence>
<dbReference type="PROSITE" id="PS52016">
    <property type="entry name" value="TONB_DEPENDENT_REC_3"/>
    <property type="match status" value="1"/>
</dbReference>
<comment type="subcellular location">
    <subcellularLocation>
        <location evidence="1 10">Cell outer membrane</location>
        <topology evidence="1 10">Multi-pass membrane protein</topology>
    </subcellularLocation>
</comment>
<evidence type="ECO:0000256" key="10">
    <source>
        <dbReference type="PROSITE-ProRule" id="PRU01360"/>
    </source>
</evidence>
<dbReference type="Proteomes" id="UP000322077">
    <property type="component" value="Unassembled WGS sequence"/>
</dbReference>
<evidence type="ECO:0000259" key="14">
    <source>
        <dbReference type="Pfam" id="PF07715"/>
    </source>
</evidence>
<dbReference type="GO" id="GO:0015344">
    <property type="term" value="F:siderophore uptake transmembrane transporter activity"/>
    <property type="evidence" value="ECO:0007669"/>
    <property type="project" value="TreeGrafter"/>
</dbReference>
<dbReference type="Gene3D" id="2.170.130.10">
    <property type="entry name" value="TonB-dependent receptor, plug domain"/>
    <property type="match status" value="1"/>
</dbReference>
<dbReference type="EMBL" id="VTOU01000004">
    <property type="protein sequence ID" value="TZG24995.1"/>
    <property type="molecule type" value="Genomic_DNA"/>
</dbReference>
<name>A0A5D9C4U2_9SPHN</name>
<evidence type="ECO:0000256" key="11">
    <source>
        <dbReference type="RuleBase" id="RU003357"/>
    </source>
</evidence>
<dbReference type="InterPro" id="IPR010105">
    <property type="entry name" value="TonB_sidphr_rcpt"/>
</dbReference>
<keyword evidence="3 10" id="KW-0813">Transport</keyword>
<proteinExistence type="inferred from homology"/>
<gene>
    <name evidence="15" type="ORF">FYJ91_17165</name>
</gene>
<evidence type="ECO:0000256" key="1">
    <source>
        <dbReference type="ARBA" id="ARBA00004571"/>
    </source>
</evidence>
<evidence type="ECO:0000256" key="2">
    <source>
        <dbReference type="ARBA" id="ARBA00009810"/>
    </source>
</evidence>
<keyword evidence="8 15" id="KW-0675">Receptor</keyword>
<dbReference type="Pfam" id="PF00593">
    <property type="entry name" value="TonB_dep_Rec_b-barrel"/>
    <property type="match status" value="1"/>
</dbReference>
<accession>A0A5D9C4U2</accession>
<evidence type="ECO:0000256" key="12">
    <source>
        <dbReference type="SAM" id="SignalP"/>
    </source>
</evidence>
<keyword evidence="12" id="KW-0732">Signal</keyword>
<dbReference type="PANTHER" id="PTHR32552:SF82">
    <property type="entry name" value="FCUA PROTEIN"/>
    <property type="match status" value="1"/>
</dbReference>
<keyword evidence="6 11" id="KW-0798">TonB box</keyword>
<dbReference type="NCBIfam" id="TIGR01783">
    <property type="entry name" value="TonB-siderophor"/>
    <property type="match status" value="1"/>
</dbReference>
<evidence type="ECO:0000256" key="9">
    <source>
        <dbReference type="ARBA" id="ARBA00023237"/>
    </source>
</evidence>
<feature type="domain" description="TonB-dependent receptor plug" evidence="14">
    <location>
        <begin position="54"/>
        <end position="150"/>
    </location>
</feature>
<dbReference type="GO" id="GO:0038023">
    <property type="term" value="F:signaling receptor activity"/>
    <property type="evidence" value="ECO:0007669"/>
    <property type="project" value="InterPro"/>
</dbReference>
<dbReference type="GO" id="GO:0015891">
    <property type="term" value="P:siderophore transport"/>
    <property type="evidence" value="ECO:0007669"/>
    <property type="project" value="InterPro"/>
</dbReference>
<dbReference type="InterPro" id="IPR000531">
    <property type="entry name" value="Beta-barrel_TonB"/>
</dbReference>
<dbReference type="PANTHER" id="PTHR32552">
    <property type="entry name" value="FERRICHROME IRON RECEPTOR-RELATED"/>
    <property type="match status" value="1"/>
</dbReference>
<dbReference type="AlphaFoldDB" id="A0A5D9C4U2"/>
<evidence type="ECO:0000259" key="13">
    <source>
        <dbReference type="Pfam" id="PF00593"/>
    </source>
</evidence>
<feature type="domain" description="TonB-dependent receptor-like beta-barrel" evidence="13">
    <location>
        <begin position="388"/>
        <end position="691"/>
    </location>
</feature>
<evidence type="ECO:0000256" key="4">
    <source>
        <dbReference type="ARBA" id="ARBA00022452"/>
    </source>
</evidence>
<protein>
    <submittedName>
        <fullName evidence="15">TonB-dependent siderophore receptor</fullName>
    </submittedName>
</protein>
<evidence type="ECO:0000256" key="7">
    <source>
        <dbReference type="ARBA" id="ARBA00023136"/>
    </source>
</evidence>